<dbReference type="EMBL" id="RFLX01000010">
    <property type="protein sequence ID" value="RMI20697.1"/>
    <property type="molecule type" value="Genomic_DNA"/>
</dbReference>
<comment type="caution">
    <text evidence="1">The sequence shown here is derived from an EMBL/GenBank/DDBJ whole genome shotgun (WGS) entry which is preliminary data.</text>
</comment>
<dbReference type="FunCoup" id="A0A3A9JCV9">
    <property type="interactions" value="96"/>
</dbReference>
<keyword evidence="3" id="KW-1185">Reference proteome</keyword>
<dbReference type="InterPro" id="IPR039968">
    <property type="entry name" value="BcerS-like"/>
</dbReference>
<evidence type="ECO:0000313" key="1">
    <source>
        <dbReference type="EMBL" id="RKK02533.1"/>
    </source>
</evidence>
<dbReference type="PANTHER" id="PTHR41368:SF1">
    <property type="entry name" value="PROTEIN YGHO"/>
    <property type="match status" value="1"/>
</dbReference>
<dbReference type="Proteomes" id="UP000274097">
    <property type="component" value="Unassembled WGS sequence"/>
</dbReference>
<dbReference type="InParanoid" id="A0A3A9JCV9"/>
<reference evidence="1 4" key="1">
    <citation type="submission" date="2018-09" db="EMBL/GenBank/DDBJ databases">
        <title>Roseomonas sp. nov., isolated from feces of Tibetan antelopes in the Qinghai-Tibet plateau, China.</title>
        <authorList>
            <person name="Tian Z."/>
        </authorList>
    </citation>
    <scope>NUCLEOTIDE SEQUENCE [LARGE SCALE GENOMIC DNA]</scope>
    <source>
        <strain evidence="2 3">Z23</strain>
        <strain evidence="1 4">Z24</strain>
    </source>
</reference>
<accession>A0A3A9JCV9</accession>
<protein>
    <submittedName>
        <fullName evidence="1">dATP pyrophosphohydrolase</fullName>
    </submittedName>
</protein>
<dbReference type="Proteomes" id="UP000278036">
    <property type="component" value="Unassembled WGS sequence"/>
</dbReference>
<dbReference type="OrthoDB" id="9806005at2"/>
<dbReference type="GO" id="GO:0016787">
    <property type="term" value="F:hydrolase activity"/>
    <property type="evidence" value="ECO:0007669"/>
    <property type="project" value="UniProtKB-KW"/>
</dbReference>
<dbReference type="PANTHER" id="PTHR41368">
    <property type="entry name" value="PROTEIN YGHO"/>
    <property type="match status" value="1"/>
</dbReference>
<dbReference type="EMBL" id="RAQU01000145">
    <property type="protein sequence ID" value="RKK02533.1"/>
    <property type="molecule type" value="Genomic_DNA"/>
</dbReference>
<evidence type="ECO:0000313" key="2">
    <source>
        <dbReference type="EMBL" id="RMI20697.1"/>
    </source>
</evidence>
<sequence>MMTEHSRAAVEIVPVSGAAAMEHFIRLPEQLLRGDPRFVPPLRMERRMAFSPRKNPYFRHAAAAFWLAKRGGRVVGRISAQQDRLSPPMPDGSPAGHFGLLLAEDDAEVHAALLRAAEGWCAARGVKRITGPFSLSINEESGLLVAGFDTPPMLMMPHDPPHTARHLEALGYGREKDLLAYRVETAAPPSAAAAQLVGRGLPPGVVLRPIRMGEMRQEVARLVGIFNDAWAGNWGFVPITQDEVDAMATALKPLLREKLVWFAEVEGEAVAFAVCLPNLNEAIRDLDGKLLPLGWAKLLWRLKGHRIHTARVPLMGVKRSLAKGMLGRVLPLFIVDALRREARAQGIRTIEMSWVLDDNLPMRRLAEAVGGEAYKTYRVFGKDLAA</sequence>
<gene>
    <name evidence="1" type="ORF">D6Z83_19255</name>
    <name evidence="2" type="ORF">EBE87_14655</name>
</gene>
<dbReference type="AlphaFoldDB" id="A0A3A9JCV9"/>
<dbReference type="SUPFAM" id="SSF55729">
    <property type="entry name" value="Acyl-CoA N-acyltransferases (Nat)"/>
    <property type="match status" value="1"/>
</dbReference>
<evidence type="ECO:0000313" key="4">
    <source>
        <dbReference type="Proteomes" id="UP000278036"/>
    </source>
</evidence>
<organism evidence="1 4">
    <name type="scientific">Teichococcus wenyumeiae</name>
    <dbReference type="NCBI Taxonomy" id="2478470"/>
    <lineage>
        <taxon>Bacteria</taxon>
        <taxon>Pseudomonadati</taxon>
        <taxon>Pseudomonadota</taxon>
        <taxon>Alphaproteobacteria</taxon>
        <taxon>Acetobacterales</taxon>
        <taxon>Roseomonadaceae</taxon>
        <taxon>Roseomonas</taxon>
    </lineage>
</organism>
<dbReference type="InterPro" id="IPR016181">
    <property type="entry name" value="Acyl_CoA_acyltransferase"/>
</dbReference>
<evidence type="ECO:0000313" key="3">
    <source>
        <dbReference type="Proteomes" id="UP000274097"/>
    </source>
</evidence>
<keyword evidence="1" id="KW-0378">Hydrolase</keyword>
<dbReference type="Gene3D" id="3.40.630.30">
    <property type="match status" value="1"/>
</dbReference>
<name>A0A3A9JCV9_9PROT</name>
<proteinExistence type="predicted"/>